<dbReference type="InterPro" id="IPR058515">
    <property type="entry name" value="DUF8202"/>
</dbReference>
<evidence type="ECO:0000256" key="1">
    <source>
        <dbReference type="ARBA" id="ARBA00022729"/>
    </source>
</evidence>
<dbReference type="PANTHER" id="PTHR44103:SF1">
    <property type="entry name" value="PROPROTEIN CONVERTASE P"/>
    <property type="match status" value="1"/>
</dbReference>
<keyword evidence="1" id="KW-0732">Signal</keyword>
<reference evidence="3 4" key="1">
    <citation type="journal article" date="2020" name="Int. J. Syst. Evol. Microbiol.">
        <title>Tenacibaculum piscium sp. nov., isolated from skin ulcers of sea-farmed fish, and description of Tenacibaculum finnmarkense sp. nov. with subdivision into genomovars finnmarkense and ulcerans.</title>
        <authorList>
            <person name="Olsen A.B."/>
            <person name="Spilsberg B."/>
            <person name="Nilsen H.K."/>
            <person name="Lagesen K."/>
            <person name="Gulla S."/>
            <person name="Avendano-Herrera R."/>
            <person name="Irgang R."/>
            <person name="Duchaud E."/>
            <person name="Colquhoun D.J."/>
        </authorList>
    </citation>
    <scope>NUCLEOTIDE SEQUENCE [LARGE SCALE GENOMIC DNA]</scope>
    <source>
        <strain evidence="3 4">TNO037</strain>
    </source>
</reference>
<gene>
    <name evidence="3" type="ORF">F7645_04235</name>
</gene>
<feature type="domain" description="DUF8202" evidence="2">
    <location>
        <begin position="88"/>
        <end position="143"/>
    </location>
</feature>
<dbReference type="Pfam" id="PF13517">
    <property type="entry name" value="FG-GAP_3"/>
    <property type="match status" value="2"/>
</dbReference>
<comment type="caution">
    <text evidence="3">The sequence shown here is derived from an EMBL/GenBank/DDBJ whole genome shotgun (WGS) entry which is preliminary data.</text>
</comment>
<accession>A0AAP1RE87</accession>
<dbReference type="Pfam" id="PF26628">
    <property type="entry name" value="DUF8202"/>
    <property type="match status" value="1"/>
</dbReference>
<proteinExistence type="predicted"/>
<dbReference type="AlphaFoldDB" id="A0AAP1RE87"/>
<name>A0AAP1RE87_9FLAO</name>
<dbReference type="RefSeq" id="WP_101955160.1">
    <property type="nucleotide sequence ID" value="NZ_JAJHTL010000003.1"/>
</dbReference>
<protein>
    <recommendedName>
        <fullName evidence="2">DUF8202 domain-containing protein</fullName>
    </recommendedName>
</protein>
<evidence type="ECO:0000313" key="4">
    <source>
        <dbReference type="Proteomes" id="UP000806077"/>
    </source>
</evidence>
<dbReference type="InterPro" id="IPR013517">
    <property type="entry name" value="FG-GAP"/>
</dbReference>
<sequence>MKKQLFLYTRTFVVTLFLGGQSLFAGVVGATSIMRLPTKVINTNDTETGVNETTIDLSSELSIFRLDANASFGATAIKKGNPNSLYFKYGISMDETVANTYVTSDGNAIMWGASKHSGYDKNIIGVKRNSRDLNQVAAKSATNIESLALPPVIVPTSVTPAAFFVGNDGDDVFLGTPKNIEVAAWVSNNDGTFSPTKIVPNTFTIRNNEGTEMFGDDGYSQTFFKDADGDGYKDIVSVTENNNSIYVWLNNRDNTFDQSPKTTVSMESVGSGTFTGLSNAEQGWMADTNNDKKIDYIFSGNNNQVHTFLGNGDGTFNLSKISSTITDNNTGNTSGVDGGEDHFIGDVNNDGIADLVSTSNLKIQVYFGIGDGGFNSTADYNGVLYDSGSSNSVGSGEDRYSQLIDMDGDGVLDYMHAEALNGTAQILYFKGSGTGTFSTTAIITTIINLPQGEIGRFANSRNNEMSFFEDVTSDGIADFVATYDNLGDTKNGITVYIGKADGTFEDIAHTTVIPEFRTGTTGRLSTIVTCGLLGTNNAFSQIGKEADSPDVVNSVIITTLLSTIPGITDVVVANEEKYQNYIDGNPSEFSNPATLAEVQAMIDAVQVLVIIENYAENNANIAPTVANYISAGVIGVVPANLAEINAAIDAVEGIDVDTLSEVQAVVDKVLAIKIIEDYAENNTNSVPTEANYTAAGVIGVTSANLAEVNAAIDAVEGANVNTLLKIQVIVDKVLAVATVVTSSGSGTLTEAELTTAGVTNTGLSVAEIAAIQIAVAAASPAPTNTAALQLIVDAAVTETAAVLAAVTSAGNGTLTAVGSYKYRFKCN</sequence>
<dbReference type="InterPro" id="IPR028994">
    <property type="entry name" value="Integrin_alpha_N"/>
</dbReference>
<organism evidence="3 4">
    <name type="scientific">Tenacibaculum finnmarkense genomovar finnmarkense</name>
    <dbReference type="NCBI Taxonomy" id="1458503"/>
    <lineage>
        <taxon>Bacteria</taxon>
        <taxon>Pseudomonadati</taxon>
        <taxon>Bacteroidota</taxon>
        <taxon>Flavobacteriia</taxon>
        <taxon>Flavobacteriales</taxon>
        <taxon>Flavobacteriaceae</taxon>
        <taxon>Tenacibaculum</taxon>
        <taxon>Tenacibaculum finnmarkense</taxon>
    </lineage>
</organism>
<dbReference type="PANTHER" id="PTHR44103">
    <property type="entry name" value="PROPROTEIN CONVERTASE P"/>
    <property type="match status" value="1"/>
</dbReference>
<dbReference type="SUPFAM" id="SSF69318">
    <property type="entry name" value="Integrin alpha N-terminal domain"/>
    <property type="match status" value="1"/>
</dbReference>
<dbReference type="EMBL" id="WXXV01000003">
    <property type="protein sequence ID" value="MBE7694635.1"/>
    <property type="molecule type" value="Genomic_DNA"/>
</dbReference>
<dbReference type="Proteomes" id="UP000806077">
    <property type="component" value="Unassembled WGS sequence"/>
</dbReference>
<keyword evidence="4" id="KW-1185">Reference proteome</keyword>
<evidence type="ECO:0000313" key="3">
    <source>
        <dbReference type="EMBL" id="MBE7694635.1"/>
    </source>
</evidence>
<evidence type="ECO:0000259" key="2">
    <source>
        <dbReference type="Pfam" id="PF26628"/>
    </source>
</evidence>